<geneLocation type="plasmid" evidence="1 2">
    <name>pT1</name>
</geneLocation>
<keyword evidence="1" id="KW-0614">Plasmid</keyword>
<dbReference type="KEGG" id="tap:GZ22_18455"/>
<dbReference type="EMBL" id="CP008877">
    <property type="protein sequence ID" value="AIF68411.1"/>
    <property type="molecule type" value="Genomic_DNA"/>
</dbReference>
<organism evidence="1 2">
    <name type="scientific">Terribacillus saccharophilus</name>
    <dbReference type="NCBI Taxonomy" id="361277"/>
    <lineage>
        <taxon>Bacteria</taxon>
        <taxon>Bacillati</taxon>
        <taxon>Bacillota</taxon>
        <taxon>Bacilli</taxon>
        <taxon>Bacillales</taxon>
        <taxon>Bacillaceae</taxon>
        <taxon>Terribacillus</taxon>
    </lineage>
</organism>
<reference evidence="1 2" key="1">
    <citation type="submission" date="2014-07" db="EMBL/GenBank/DDBJ databases">
        <title>Complete genome sequence of a moderately halophilic bacterium Terribacillus aidingensis MP602, isolated from Cryptomeria fortunei in Tianmu mountain in China.</title>
        <authorList>
            <person name="Wang Y."/>
            <person name="Lu P."/>
            <person name="Zhang L."/>
        </authorList>
    </citation>
    <scope>NUCLEOTIDE SEQUENCE [LARGE SCALE GENOMIC DNA]</scope>
    <source>
        <strain evidence="1 2">MP602</strain>
        <plasmid evidence="1 2">pT1</plasmid>
    </source>
</reference>
<dbReference type="GeneID" id="34223398"/>
<sequence length="59" mass="6743">MKRIDSLLESIGFGGLDARQKRRESMKMKLTSTDVEVIPNKYERPLKKKGANGFLLSFL</sequence>
<proteinExistence type="predicted"/>
<protein>
    <submittedName>
        <fullName evidence="1">Uncharacterized protein</fullName>
    </submittedName>
</protein>
<evidence type="ECO:0000313" key="1">
    <source>
        <dbReference type="EMBL" id="AIF68411.1"/>
    </source>
</evidence>
<dbReference type="HOGENOM" id="CLU_2959305_0_0_9"/>
<dbReference type="Proteomes" id="UP000027980">
    <property type="component" value="Plasmid pT1"/>
</dbReference>
<evidence type="ECO:0000313" key="2">
    <source>
        <dbReference type="Proteomes" id="UP000027980"/>
    </source>
</evidence>
<dbReference type="RefSeq" id="WP_041592328.1">
    <property type="nucleotide sequence ID" value="NZ_CP008877.1"/>
</dbReference>
<dbReference type="AlphaFoldDB" id="A0A075LQK8"/>
<gene>
    <name evidence="1" type="ORF">GZ22_18455</name>
</gene>
<name>A0A075LQK8_9BACI</name>
<accession>A0A075LQK8</accession>